<accession>A0A6J5Z895</accession>
<name>A0A6J5Z895_9ZZZZ</name>
<dbReference type="AlphaFoldDB" id="A0A6J5Z895"/>
<evidence type="ECO:0000259" key="2">
    <source>
        <dbReference type="Pfam" id="PF02517"/>
    </source>
</evidence>
<proteinExistence type="predicted"/>
<dbReference type="GO" id="GO:0080120">
    <property type="term" value="P:CAAX-box protein maturation"/>
    <property type="evidence" value="ECO:0007669"/>
    <property type="project" value="UniProtKB-ARBA"/>
</dbReference>
<sequence>MRQVRHYVIAAGVSIFALLILDLLPGSWISNEKYVNATVSYVTLGLIFYLAIYLLGLDSLEYFGLPRVHFKTVLALVIASLFMLLAVSFPHKAHLAPGMAFRGIIFLLSIGFGEEMVSRGLIFGIMRKFGQGRAIFVSSMFFGLMHLNLYRGPNWDPWRAYWHVIDAFAFGVFACVLMIVTRSIWIAVLFHAISDWSIVFDKVRTDTSTTEQLNPSLWEGLTSGIFNNVMFIGAALLLLRINRGGVPKWIQRVALKWKLVEPEIGFAYPL</sequence>
<evidence type="ECO:0000313" key="4">
    <source>
        <dbReference type="EMBL" id="CAB4765645.1"/>
    </source>
</evidence>
<dbReference type="Pfam" id="PF02517">
    <property type="entry name" value="Rce1-like"/>
    <property type="match status" value="1"/>
</dbReference>
<feature type="transmembrane region" description="Helical" evidence="1">
    <location>
        <begin position="7"/>
        <end position="28"/>
    </location>
</feature>
<dbReference type="EMBL" id="CAEZZN010000016">
    <property type="protein sequence ID" value="CAB4765645.1"/>
    <property type="molecule type" value="Genomic_DNA"/>
</dbReference>
<dbReference type="InterPro" id="IPR003675">
    <property type="entry name" value="Rce1/LyrA-like_dom"/>
</dbReference>
<evidence type="ECO:0000313" key="3">
    <source>
        <dbReference type="EMBL" id="CAB4336729.1"/>
    </source>
</evidence>
<dbReference type="EMBL" id="CAESAH010000013">
    <property type="protein sequence ID" value="CAB4336729.1"/>
    <property type="molecule type" value="Genomic_DNA"/>
</dbReference>
<evidence type="ECO:0000256" key="1">
    <source>
        <dbReference type="SAM" id="Phobius"/>
    </source>
</evidence>
<reference evidence="3" key="1">
    <citation type="submission" date="2020-05" db="EMBL/GenBank/DDBJ databases">
        <authorList>
            <person name="Chiriac C."/>
            <person name="Salcher M."/>
            <person name="Ghai R."/>
            <person name="Kavagutti S V."/>
        </authorList>
    </citation>
    <scope>NUCLEOTIDE SEQUENCE</scope>
</reference>
<feature type="transmembrane region" description="Helical" evidence="1">
    <location>
        <begin position="95"/>
        <end position="113"/>
    </location>
</feature>
<keyword evidence="1" id="KW-0812">Transmembrane</keyword>
<feature type="transmembrane region" description="Helical" evidence="1">
    <location>
        <begin position="34"/>
        <end position="56"/>
    </location>
</feature>
<organism evidence="3">
    <name type="scientific">freshwater metagenome</name>
    <dbReference type="NCBI Taxonomy" id="449393"/>
    <lineage>
        <taxon>unclassified sequences</taxon>
        <taxon>metagenomes</taxon>
        <taxon>ecological metagenomes</taxon>
    </lineage>
</organism>
<keyword evidence="1" id="KW-0472">Membrane</keyword>
<gene>
    <name evidence="4" type="ORF">UFOPK2879_00652</name>
    <name evidence="5" type="ORF">UFOPK3288_00709</name>
    <name evidence="3" type="ORF">UFOPK3962_00640</name>
</gene>
<feature type="domain" description="CAAX prenyl protease 2/Lysostaphin resistance protein A-like" evidence="2">
    <location>
        <begin position="100"/>
        <end position="196"/>
    </location>
</feature>
<protein>
    <submittedName>
        <fullName evidence="3">Unannotated protein</fullName>
    </submittedName>
</protein>
<dbReference type="EMBL" id="CAFBLC010000019">
    <property type="protein sequence ID" value="CAB4854483.1"/>
    <property type="molecule type" value="Genomic_DNA"/>
</dbReference>
<feature type="transmembrane region" description="Helical" evidence="1">
    <location>
        <begin position="68"/>
        <end position="89"/>
    </location>
</feature>
<dbReference type="GO" id="GO:0004175">
    <property type="term" value="F:endopeptidase activity"/>
    <property type="evidence" value="ECO:0007669"/>
    <property type="project" value="UniProtKB-ARBA"/>
</dbReference>
<feature type="transmembrane region" description="Helical" evidence="1">
    <location>
        <begin position="134"/>
        <end position="152"/>
    </location>
</feature>
<keyword evidence="1" id="KW-1133">Transmembrane helix</keyword>
<evidence type="ECO:0000313" key="5">
    <source>
        <dbReference type="EMBL" id="CAB4854483.1"/>
    </source>
</evidence>